<evidence type="ECO:0000313" key="3">
    <source>
        <dbReference type="EnsemblMetazoa" id="CapteP210764"/>
    </source>
</evidence>
<dbReference type="STRING" id="283909.R7U7L2"/>
<feature type="region of interest" description="Disordered" evidence="1">
    <location>
        <begin position="120"/>
        <end position="144"/>
    </location>
</feature>
<organism evidence="2">
    <name type="scientific">Capitella teleta</name>
    <name type="common">Polychaete worm</name>
    <dbReference type="NCBI Taxonomy" id="283909"/>
    <lineage>
        <taxon>Eukaryota</taxon>
        <taxon>Metazoa</taxon>
        <taxon>Spiralia</taxon>
        <taxon>Lophotrochozoa</taxon>
        <taxon>Annelida</taxon>
        <taxon>Polychaeta</taxon>
        <taxon>Sedentaria</taxon>
        <taxon>Scolecida</taxon>
        <taxon>Capitellidae</taxon>
        <taxon>Capitella</taxon>
    </lineage>
</organism>
<dbReference type="Gene3D" id="3.40.50.300">
    <property type="entry name" value="P-loop containing nucleotide triphosphate hydrolases"/>
    <property type="match status" value="1"/>
</dbReference>
<accession>R7U7L2</accession>
<dbReference type="AlphaFoldDB" id="R7U7L2"/>
<keyword evidence="4" id="KW-1185">Reference proteome</keyword>
<dbReference type="InterPro" id="IPR027417">
    <property type="entry name" value="P-loop_NTPase"/>
</dbReference>
<dbReference type="PANTHER" id="PTHR14919">
    <property type="entry name" value="KPL2-RELATED"/>
    <property type="match status" value="1"/>
</dbReference>
<protein>
    <recommendedName>
        <fullName evidence="5">Adenylate kinase</fullName>
    </recommendedName>
</protein>
<feature type="compositionally biased region" description="Basic and acidic residues" evidence="1">
    <location>
        <begin position="43"/>
        <end position="53"/>
    </location>
</feature>
<dbReference type="EMBL" id="AMQN01025334">
    <property type="status" value="NOT_ANNOTATED_CDS"/>
    <property type="molecule type" value="Genomic_DNA"/>
</dbReference>
<evidence type="ECO:0000256" key="1">
    <source>
        <dbReference type="SAM" id="MobiDB-lite"/>
    </source>
</evidence>
<proteinExistence type="predicted"/>
<reference evidence="4" key="1">
    <citation type="submission" date="2012-12" db="EMBL/GenBank/DDBJ databases">
        <authorList>
            <person name="Hellsten U."/>
            <person name="Grimwood J."/>
            <person name="Chapman J.A."/>
            <person name="Shapiro H."/>
            <person name="Aerts A."/>
            <person name="Otillar R.P."/>
            <person name="Terry A.Y."/>
            <person name="Boore J.L."/>
            <person name="Simakov O."/>
            <person name="Marletaz F."/>
            <person name="Cho S.-J."/>
            <person name="Edsinger-Gonzales E."/>
            <person name="Havlak P."/>
            <person name="Kuo D.-H."/>
            <person name="Larsson T."/>
            <person name="Lv J."/>
            <person name="Arendt D."/>
            <person name="Savage R."/>
            <person name="Osoegawa K."/>
            <person name="de Jong P."/>
            <person name="Lindberg D.R."/>
            <person name="Seaver E.C."/>
            <person name="Weisblat D.A."/>
            <person name="Putnam N.H."/>
            <person name="Grigoriev I.V."/>
            <person name="Rokhsar D.S."/>
        </authorList>
    </citation>
    <scope>NUCLEOTIDE SEQUENCE</scope>
    <source>
        <strain evidence="4">I ESC-2004</strain>
    </source>
</reference>
<dbReference type="HOGENOM" id="CLU_984307_0_0_1"/>
<feature type="compositionally biased region" description="Basic and acidic residues" evidence="1">
    <location>
        <begin position="9"/>
        <end position="21"/>
    </location>
</feature>
<dbReference type="Pfam" id="PF00406">
    <property type="entry name" value="ADK"/>
    <property type="match status" value="1"/>
</dbReference>
<dbReference type="PANTHER" id="PTHR14919:SF0">
    <property type="entry name" value="SPERM FLAGELLAR PROTEIN 2"/>
    <property type="match status" value="1"/>
</dbReference>
<dbReference type="InterPro" id="IPR052634">
    <property type="entry name" value="Sperm_flagellar-bone_growth"/>
</dbReference>
<dbReference type="OrthoDB" id="62528at2759"/>
<dbReference type="EMBL" id="AMQN01025333">
    <property type="status" value="NOT_ANNOTATED_CDS"/>
    <property type="molecule type" value="Genomic_DNA"/>
</dbReference>
<sequence length="283" mass="31928">MAQDSSMIQDEKHADPEKPVEDEVDEGDPLVTKSKPSTKSRRRTESVQKLEESVRAKLGRKAMRFLKRGRPVDDSLQIEILVEAIRGLPEATGWVLDGFPCTPSQAKLLEKALSGFDIGGREDTEMGGKKKKSQLALDPKPVAADPEPSSGINVVVLFDIDNELCLKRSAGRSYASQEEMEYHQEFNPPPEGSATGVGKTEKVLPVVDTAHDQEQIQHRLTTFQDSWPKMEKWFSKFGSLKIIDASQDSDVIFNEVQVYLDEAMKKSSEELTYFQRWDKYFIF</sequence>
<reference evidence="2 4" key="2">
    <citation type="journal article" date="2013" name="Nature">
        <title>Insights into bilaterian evolution from three spiralian genomes.</title>
        <authorList>
            <person name="Simakov O."/>
            <person name="Marletaz F."/>
            <person name="Cho S.J."/>
            <person name="Edsinger-Gonzales E."/>
            <person name="Havlak P."/>
            <person name="Hellsten U."/>
            <person name="Kuo D.H."/>
            <person name="Larsson T."/>
            <person name="Lv J."/>
            <person name="Arendt D."/>
            <person name="Savage R."/>
            <person name="Osoegawa K."/>
            <person name="de Jong P."/>
            <person name="Grimwood J."/>
            <person name="Chapman J.A."/>
            <person name="Shapiro H."/>
            <person name="Aerts A."/>
            <person name="Otillar R.P."/>
            <person name="Terry A.Y."/>
            <person name="Boore J.L."/>
            <person name="Grigoriev I.V."/>
            <person name="Lindberg D.R."/>
            <person name="Seaver E.C."/>
            <person name="Weisblat D.A."/>
            <person name="Putnam N.H."/>
            <person name="Rokhsar D.S."/>
        </authorList>
    </citation>
    <scope>NUCLEOTIDE SEQUENCE</scope>
    <source>
        <strain evidence="2 4">I ESC-2004</strain>
    </source>
</reference>
<feature type="region of interest" description="Disordered" evidence="1">
    <location>
        <begin position="1"/>
        <end position="53"/>
    </location>
</feature>
<evidence type="ECO:0008006" key="5">
    <source>
        <dbReference type="Google" id="ProtNLM"/>
    </source>
</evidence>
<reference evidence="3" key="3">
    <citation type="submission" date="2015-06" db="UniProtKB">
        <authorList>
            <consortium name="EnsemblMetazoa"/>
        </authorList>
    </citation>
    <scope>IDENTIFICATION</scope>
</reference>
<evidence type="ECO:0000313" key="2">
    <source>
        <dbReference type="EMBL" id="ELU01924.1"/>
    </source>
</evidence>
<gene>
    <name evidence="2" type="ORF">CAPTEDRAFT_210764</name>
</gene>
<dbReference type="SUPFAM" id="SSF52540">
    <property type="entry name" value="P-loop containing nucleoside triphosphate hydrolases"/>
    <property type="match status" value="1"/>
</dbReference>
<name>R7U7L2_CAPTE</name>
<dbReference type="EnsemblMetazoa" id="CapteT210764">
    <property type="protein sequence ID" value="CapteP210764"/>
    <property type="gene ID" value="CapteG210764"/>
</dbReference>
<dbReference type="EMBL" id="KB304566">
    <property type="protein sequence ID" value="ELU01924.1"/>
    <property type="molecule type" value="Genomic_DNA"/>
</dbReference>
<dbReference type="Proteomes" id="UP000014760">
    <property type="component" value="Unassembled WGS sequence"/>
</dbReference>
<evidence type="ECO:0000313" key="4">
    <source>
        <dbReference type="Proteomes" id="UP000014760"/>
    </source>
</evidence>